<dbReference type="Gene3D" id="2.60.40.1620">
    <property type="entry name" value="Lipoprotein YajI-like"/>
    <property type="match status" value="1"/>
</dbReference>
<protein>
    <submittedName>
        <fullName evidence="2">DUF3251 domain-containing protein</fullName>
    </submittedName>
</protein>
<keyword evidence="3" id="KW-1185">Reference proteome</keyword>
<comment type="caution">
    <text evidence="2">The sequence shown here is derived from an EMBL/GenBank/DDBJ whole genome shotgun (WGS) entry which is preliminary data.</text>
</comment>
<gene>
    <name evidence="2" type="ORF">AB7878_02255</name>
</gene>
<sequence>MHFRSINLALGIVLLSGCGIMSQPAEESANVAKQVTALRSELKSVKEDLTELQAQVAVNHFFTNMDRTARLTPGSSGYSILRTDLGILTVSLDNIEPYANGSKVTLSFGNPLASTINGLKANIEWASMNDKDEMDDKSKHSKAITFNESLKPGSWTATSVVLEGLPPSSLGVINISNASHTGIVLSKR</sequence>
<name>A0ABV4ALR4_9GAMM</name>
<dbReference type="EMBL" id="JBGBPY010000001">
    <property type="protein sequence ID" value="MEY2181227.1"/>
    <property type="molecule type" value="Genomic_DNA"/>
</dbReference>
<dbReference type="InterPro" id="IPR021658">
    <property type="entry name" value="DUF3251"/>
</dbReference>
<dbReference type="InterPro" id="IPR037125">
    <property type="entry name" value="YajI-like_sf"/>
</dbReference>
<reference evidence="2 3" key="1">
    <citation type="submission" date="2024-07" db="EMBL/GenBank/DDBJ databases">
        <title>Molecular mechanisms and environmental adaptations of flagellar loss and biofilm growth of Rhodanobacter under environmental stress.</title>
        <authorList>
            <person name="Chen M."/>
        </authorList>
    </citation>
    <scope>NUCLEOTIDE SEQUENCE [LARGE SCALE GENOMIC DNA]</scope>
    <source>
        <strain evidence="2 3">RS22</strain>
    </source>
</reference>
<dbReference type="PROSITE" id="PS51257">
    <property type="entry name" value="PROKAR_LIPOPROTEIN"/>
    <property type="match status" value="1"/>
</dbReference>
<evidence type="ECO:0000313" key="3">
    <source>
        <dbReference type="Proteomes" id="UP001562159"/>
    </source>
</evidence>
<organism evidence="2 3">
    <name type="scientific">Rhodanobacter humi</name>
    <dbReference type="NCBI Taxonomy" id="1888173"/>
    <lineage>
        <taxon>Bacteria</taxon>
        <taxon>Pseudomonadati</taxon>
        <taxon>Pseudomonadota</taxon>
        <taxon>Gammaproteobacteria</taxon>
        <taxon>Lysobacterales</taxon>
        <taxon>Rhodanobacteraceae</taxon>
        <taxon>Rhodanobacter</taxon>
    </lineage>
</organism>
<feature type="domain" description="DUF3251" evidence="1">
    <location>
        <begin position="29"/>
        <end position="177"/>
    </location>
</feature>
<evidence type="ECO:0000259" key="1">
    <source>
        <dbReference type="Pfam" id="PF11622"/>
    </source>
</evidence>
<proteinExistence type="predicted"/>
<evidence type="ECO:0000313" key="2">
    <source>
        <dbReference type="EMBL" id="MEY2181227.1"/>
    </source>
</evidence>
<accession>A0ABV4ALR4</accession>
<dbReference type="Pfam" id="PF11622">
    <property type="entry name" value="DUF3251"/>
    <property type="match status" value="1"/>
</dbReference>
<dbReference type="Proteomes" id="UP001562159">
    <property type="component" value="Unassembled WGS sequence"/>
</dbReference>